<comment type="caution">
    <text evidence="1">The sequence shown here is derived from an EMBL/GenBank/DDBJ whole genome shotgun (WGS) entry which is preliminary data.</text>
</comment>
<proteinExistence type="predicted"/>
<dbReference type="Proteomes" id="UP001522662">
    <property type="component" value="Unassembled WGS sequence"/>
</dbReference>
<keyword evidence="1" id="KW-0614">Plasmid</keyword>
<geneLocation type="plasmid" evidence="1">
    <name>unnamed</name>
</geneLocation>
<gene>
    <name evidence="1" type="ORF">MKJ03_03655</name>
</gene>
<keyword evidence="2" id="KW-1185">Reference proteome</keyword>
<accession>A0ABT0CW74</accession>
<organism evidence="1 2">
    <name type="scientific">Peteryoungia algae</name>
    <dbReference type="NCBI Taxonomy" id="2919917"/>
    <lineage>
        <taxon>Bacteria</taxon>
        <taxon>Pseudomonadati</taxon>
        <taxon>Pseudomonadota</taxon>
        <taxon>Alphaproteobacteria</taxon>
        <taxon>Hyphomicrobiales</taxon>
        <taxon>Rhizobiaceae</taxon>
        <taxon>Peteryoungia</taxon>
    </lineage>
</organism>
<evidence type="ECO:0000313" key="2">
    <source>
        <dbReference type="Proteomes" id="UP001522662"/>
    </source>
</evidence>
<reference evidence="1 2" key="1">
    <citation type="submission" date="2022-03" db="EMBL/GenBank/DDBJ databases">
        <title>Rhizobium SSM4.3 sp. nov., isolated from Sediment (Gouqi Island).</title>
        <authorList>
            <person name="Chen G."/>
        </authorList>
    </citation>
    <scope>NUCLEOTIDE SEQUENCE [LARGE SCALE GENOMIC DNA]</scope>
    <source>
        <strain evidence="1 2">SSM4.3</strain>
        <plasmid evidence="1">unnamed</plasmid>
    </source>
</reference>
<protein>
    <submittedName>
        <fullName evidence="1">Uncharacterized protein</fullName>
    </submittedName>
</protein>
<dbReference type="EMBL" id="JALAYX010000001">
    <property type="protein sequence ID" value="MCJ8237408.1"/>
    <property type="molecule type" value="Genomic_DNA"/>
</dbReference>
<name>A0ABT0CW74_9HYPH</name>
<sequence length="86" mass="10259">MTTYRWNEFRQDGYEICRKRHRRSNYLLYICHLPGRGRDCMWAIQAGGREIASGICQDIAAAAARAEHYYERWISRDRPDSWLVYG</sequence>
<evidence type="ECO:0000313" key="1">
    <source>
        <dbReference type="EMBL" id="MCJ8237408.1"/>
    </source>
</evidence>